<comment type="caution">
    <text evidence="1">The sequence shown here is derived from an EMBL/GenBank/DDBJ whole genome shotgun (WGS) entry which is preliminary data.</text>
</comment>
<sequence>MRVKRVGCLILAQSRVKDQYLLSIDVPGLEKTESDECICVFLNMPGVKKEDVKAYIENAKTLKITCKTDEVSYNGDLRLPNNVDKSSCDMKGEMKDGIFKLTLPKLKDKETKTTYNIFDNIFTFKFRISVLSSLLSVFRPLIMWYMVEEFCPKPFNSFSMYKEKTARSLHMSVTHGHEKMELTREGACVSLNMPGLEIEDVRSYFVGDIFFIEGKTKTKTNKLLHYITGIHLPKSILKKRNMIETEMKDGMYRATLRNVIVEIKIN</sequence>
<gene>
    <name evidence="1" type="ORF">L1987_62431</name>
</gene>
<proteinExistence type="predicted"/>
<accession>A0ACB9CAD7</accession>
<reference evidence="2" key="1">
    <citation type="journal article" date="2022" name="Mol. Ecol. Resour.">
        <title>The genomes of chicory, endive, great burdock and yacon provide insights into Asteraceae palaeo-polyploidization history and plant inulin production.</title>
        <authorList>
            <person name="Fan W."/>
            <person name="Wang S."/>
            <person name="Wang H."/>
            <person name="Wang A."/>
            <person name="Jiang F."/>
            <person name="Liu H."/>
            <person name="Zhao H."/>
            <person name="Xu D."/>
            <person name="Zhang Y."/>
        </authorList>
    </citation>
    <scope>NUCLEOTIDE SEQUENCE [LARGE SCALE GENOMIC DNA]</scope>
    <source>
        <strain evidence="2">cv. Yunnan</strain>
    </source>
</reference>
<evidence type="ECO:0000313" key="2">
    <source>
        <dbReference type="Proteomes" id="UP001056120"/>
    </source>
</evidence>
<evidence type="ECO:0000313" key="1">
    <source>
        <dbReference type="EMBL" id="KAI3731243.1"/>
    </source>
</evidence>
<protein>
    <submittedName>
        <fullName evidence="1">Uncharacterized protein</fullName>
    </submittedName>
</protein>
<organism evidence="1 2">
    <name type="scientific">Smallanthus sonchifolius</name>
    <dbReference type="NCBI Taxonomy" id="185202"/>
    <lineage>
        <taxon>Eukaryota</taxon>
        <taxon>Viridiplantae</taxon>
        <taxon>Streptophyta</taxon>
        <taxon>Embryophyta</taxon>
        <taxon>Tracheophyta</taxon>
        <taxon>Spermatophyta</taxon>
        <taxon>Magnoliopsida</taxon>
        <taxon>eudicotyledons</taxon>
        <taxon>Gunneridae</taxon>
        <taxon>Pentapetalae</taxon>
        <taxon>asterids</taxon>
        <taxon>campanulids</taxon>
        <taxon>Asterales</taxon>
        <taxon>Asteraceae</taxon>
        <taxon>Asteroideae</taxon>
        <taxon>Heliantheae alliance</taxon>
        <taxon>Millerieae</taxon>
        <taxon>Smallanthus</taxon>
    </lineage>
</organism>
<keyword evidence="2" id="KW-1185">Reference proteome</keyword>
<dbReference type="Proteomes" id="UP001056120">
    <property type="component" value="Linkage Group LG21"/>
</dbReference>
<reference evidence="1 2" key="2">
    <citation type="journal article" date="2022" name="Mol. Ecol. Resour.">
        <title>The genomes of chicory, endive, great burdock and yacon provide insights into Asteraceae paleo-polyploidization history and plant inulin production.</title>
        <authorList>
            <person name="Fan W."/>
            <person name="Wang S."/>
            <person name="Wang H."/>
            <person name="Wang A."/>
            <person name="Jiang F."/>
            <person name="Liu H."/>
            <person name="Zhao H."/>
            <person name="Xu D."/>
            <person name="Zhang Y."/>
        </authorList>
    </citation>
    <scope>NUCLEOTIDE SEQUENCE [LARGE SCALE GENOMIC DNA]</scope>
    <source>
        <strain evidence="2">cv. Yunnan</strain>
        <tissue evidence="1">Leaves</tissue>
    </source>
</reference>
<dbReference type="EMBL" id="CM042038">
    <property type="protein sequence ID" value="KAI3731243.1"/>
    <property type="molecule type" value="Genomic_DNA"/>
</dbReference>
<name>A0ACB9CAD7_9ASTR</name>